<dbReference type="InterPro" id="IPR050330">
    <property type="entry name" value="Bact_OuterMem_StrucFunc"/>
</dbReference>
<accession>A0ABY3YLH5</accession>
<dbReference type="EMBL" id="CP094326">
    <property type="protein sequence ID" value="UNY98013.1"/>
    <property type="molecule type" value="Genomic_DNA"/>
</dbReference>
<evidence type="ECO:0000256" key="4">
    <source>
        <dbReference type="PROSITE-ProRule" id="PRU00473"/>
    </source>
</evidence>
<dbReference type="InterPro" id="IPR006665">
    <property type="entry name" value="OmpA-like"/>
</dbReference>
<dbReference type="PANTHER" id="PTHR30329">
    <property type="entry name" value="STATOR ELEMENT OF FLAGELLAR MOTOR COMPLEX"/>
    <property type="match status" value="1"/>
</dbReference>
<evidence type="ECO:0000313" key="7">
    <source>
        <dbReference type="Proteomes" id="UP000829476"/>
    </source>
</evidence>
<dbReference type="Pfam" id="PF00691">
    <property type="entry name" value="OmpA"/>
    <property type="match status" value="1"/>
</dbReference>
<feature type="domain" description="OmpA-like" evidence="5">
    <location>
        <begin position="172"/>
        <end position="286"/>
    </location>
</feature>
<dbReference type="PRINTS" id="PR01023">
    <property type="entry name" value="NAFLGMOTY"/>
</dbReference>
<evidence type="ECO:0000313" key="6">
    <source>
        <dbReference type="EMBL" id="UNY98013.1"/>
    </source>
</evidence>
<dbReference type="SUPFAM" id="SSF103088">
    <property type="entry name" value="OmpA-like"/>
    <property type="match status" value="2"/>
</dbReference>
<dbReference type="PANTHER" id="PTHR30329:SF21">
    <property type="entry name" value="LIPOPROTEIN YIAD-RELATED"/>
    <property type="match status" value="1"/>
</dbReference>
<keyword evidence="3" id="KW-0998">Cell outer membrane</keyword>
<organism evidence="6 7">
    <name type="scientific">Zhouia spongiae</name>
    <dbReference type="NCBI Taxonomy" id="2202721"/>
    <lineage>
        <taxon>Bacteria</taxon>
        <taxon>Pseudomonadati</taxon>
        <taxon>Bacteroidota</taxon>
        <taxon>Flavobacteriia</taxon>
        <taxon>Flavobacteriales</taxon>
        <taxon>Flavobacteriaceae</taxon>
        <taxon>Zhouia</taxon>
    </lineage>
</organism>
<dbReference type="PRINTS" id="PR01021">
    <property type="entry name" value="OMPADOMAIN"/>
</dbReference>
<dbReference type="Gene3D" id="3.30.1330.60">
    <property type="entry name" value="OmpA-like domain"/>
    <property type="match status" value="1"/>
</dbReference>
<keyword evidence="7" id="KW-1185">Reference proteome</keyword>
<protein>
    <submittedName>
        <fullName evidence="6">OmpA family protein</fullName>
    </submittedName>
</protein>
<dbReference type="RefSeq" id="WP_242936423.1">
    <property type="nucleotide sequence ID" value="NZ_CP094326.1"/>
</dbReference>
<evidence type="ECO:0000256" key="2">
    <source>
        <dbReference type="ARBA" id="ARBA00023136"/>
    </source>
</evidence>
<dbReference type="CDD" id="cd07185">
    <property type="entry name" value="OmpA_C-like"/>
    <property type="match status" value="1"/>
</dbReference>
<keyword evidence="2 4" id="KW-0472">Membrane</keyword>
<dbReference type="PROSITE" id="PS51123">
    <property type="entry name" value="OMPA_2"/>
    <property type="match status" value="1"/>
</dbReference>
<proteinExistence type="predicted"/>
<dbReference type="InterPro" id="IPR006664">
    <property type="entry name" value="OMP_bac"/>
</dbReference>
<evidence type="ECO:0000256" key="1">
    <source>
        <dbReference type="ARBA" id="ARBA00004442"/>
    </source>
</evidence>
<evidence type="ECO:0000256" key="3">
    <source>
        <dbReference type="ARBA" id="ARBA00023237"/>
    </source>
</evidence>
<sequence>MKDFLVAFMVFLLWSVFGLWIFNNTGTKNKTLQVPDQTTTLDKKETDSAVQGLYDPDDFNQRITGKFIITEGEGTVKEKNSNDFKDYLQTYLTNNPDQVLTIYGLYQRREPYTIAERRAETLKSIFIKYGIDSNRILTVSKERDFMYKRNGEYDNGFIFELESIPVKAEKVADDNTFNRVLFTKFASNTFNPDEPFGAYVDSLKIFLDQNRQKTISVTGHTDATGEETDNEWIGLQRAKSVAGYLVSKGITEDRIRVGSAGETEPIGDNNTQEGRRKNRRIVIIIN</sequence>
<reference evidence="6 7" key="1">
    <citation type="journal article" date="2018" name="Int. J. Syst. Evol. Microbiol.">
        <title>Zhouia spongiae sp. nov., isolated from a marine sponge.</title>
        <authorList>
            <person name="Zhuang L."/>
            <person name="Lin B."/>
            <person name="Qin F."/>
            <person name="Luo L."/>
        </authorList>
    </citation>
    <scope>NUCLEOTIDE SEQUENCE [LARGE SCALE GENOMIC DNA]</scope>
    <source>
        <strain evidence="6 7">HN-Y44</strain>
    </source>
</reference>
<gene>
    <name evidence="6" type="ORF">MQE36_13070</name>
</gene>
<dbReference type="InterPro" id="IPR036737">
    <property type="entry name" value="OmpA-like_sf"/>
</dbReference>
<evidence type="ECO:0000259" key="5">
    <source>
        <dbReference type="PROSITE" id="PS51123"/>
    </source>
</evidence>
<name>A0ABY3YLH5_9FLAO</name>
<dbReference type="Proteomes" id="UP000829476">
    <property type="component" value="Chromosome"/>
</dbReference>
<comment type="subcellular location">
    <subcellularLocation>
        <location evidence="1">Cell outer membrane</location>
    </subcellularLocation>
</comment>